<gene>
    <name evidence="1" type="ORF">AN217_16035</name>
</gene>
<protein>
    <recommendedName>
        <fullName evidence="3">DNA-binding protein</fullName>
    </recommendedName>
</protein>
<comment type="caution">
    <text evidence="1">The sequence shown here is derived from an EMBL/GenBank/DDBJ whole genome shotgun (WGS) entry which is preliminary data.</text>
</comment>
<dbReference type="EMBL" id="LJGV01000022">
    <property type="protein sequence ID" value="OEU99070.1"/>
    <property type="molecule type" value="Genomic_DNA"/>
</dbReference>
<name>A0A1E7K569_9ACTN</name>
<organism evidence="1 2">
    <name type="scientific">Streptomyces qinglanensis</name>
    <dbReference type="NCBI Taxonomy" id="943816"/>
    <lineage>
        <taxon>Bacteria</taxon>
        <taxon>Bacillati</taxon>
        <taxon>Actinomycetota</taxon>
        <taxon>Actinomycetes</taxon>
        <taxon>Kitasatosporales</taxon>
        <taxon>Streptomycetaceae</taxon>
        <taxon>Streptomyces</taxon>
    </lineage>
</organism>
<proteinExistence type="predicted"/>
<dbReference type="AlphaFoldDB" id="A0A1E7K569"/>
<sequence length="605" mass="64725">MTDPFETSDGEVVRSAACRPGHEITQALQGLISGTGMWRSDALVGIERAGRYLAGGNGTDDVEAPPPAGDGSWTRFIGRIAAVALRAAAPSTRPERRDVLLNLLEVWARSPFPDPAYRFRTGQVTGAAGWGVRGAGGAVLATYWPQHGTGPFLEARHEGAEPPVAGTIGAPLDVPQGWGTRAQLYRLIELVRQRGPVPWDRGAVEQLAQATGMSSGAAALVLAGNPGAGSHSVPFLDSGERRVLGLTSAEAEDARRELDSLDALDRLQLLSAAPPEEVAELWEPGGLRGAADRIAREWTAHRPAGAAAPRATWEAALGLRTGLSATRLCGLFLEPDARVFPVRADERAASHRSVPLPLRSAYEDAVHGENHTGRGTWRALVQALPWAYADLPAGDPVRAGAPEAGRLLRGILEPLRDASGRIPADVLWRHGLSAHQAEWLRGGGCACVMERIADEALAEGRYESDPRACVPELVGRVARHLGIQEAPAAYYLQVLALDAPTDRRVRRWMGWSRQELRAAGAVLVERGLLVEDKRPRAGRTVFLPGPWAHAAAPMPPMERWKAPLLEAHLSVGGDTVQDVPLPGHTLPDLFALAWRRVTGGQAPVD</sequence>
<accession>A0A1E7K569</accession>
<dbReference type="Proteomes" id="UP000175829">
    <property type="component" value="Unassembled WGS sequence"/>
</dbReference>
<evidence type="ECO:0000313" key="2">
    <source>
        <dbReference type="Proteomes" id="UP000175829"/>
    </source>
</evidence>
<reference evidence="1 2" key="1">
    <citation type="journal article" date="2016" name="Front. Microbiol.">
        <title>Comparative Genomics Analysis of Streptomyces Species Reveals Their Adaptation to the Marine Environment and Their Diversity at the Genomic Level.</title>
        <authorList>
            <person name="Tian X."/>
            <person name="Zhang Z."/>
            <person name="Yang T."/>
            <person name="Chen M."/>
            <person name="Li J."/>
            <person name="Chen F."/>
            <person name="Yang J."/>
            <person name="Li W."/>
            <person name="Zhang B."/>
            <person name="Zhang Z."/>
            <person name="Wu J."/>
            <person name="Zhang C."/>
            <person name="Long L."/>
            <person name="Xiao J."/>
        </authorList>
    </citation>
    <scope>NUCLEOTIDE SEQUENCE [LARGE SCALE GENOMIC DNA]</scope>
    <source>
        <strain evidence="1 2">SCSIO M10379</strain>
    </source>
</reference>
<evidence type="ECO:0000313" key="1">
    <source>
        <dbReference type="EMBL" id="OEU99070.1"/>
    </source>
</evidence>
<evidence type="ECO:0008006" key="3">
    <source>
        <dbReference type="Google" id="ProtNLM"/>
    </source>
</evidence>
<dbReference type="PATRIC" id="fig|943816.4.peg.2674"/>
<dbReference type="RefSeq" id="WP_069992051.1">
    <property type="nucleotide sequence ID" value="NZ_LJGV01000022.1"/>
</dbReference>